<dbReference type="EMBL" id="MU006235">
    <property type="protein sequence ID" value="KAF2821947.1"/>
    <property type="molecule type" value="Genomic_DNA"/>
</dbReference>
<keyword evidence="2" id="KW-1185">Reference proteome</keyword>
<dbReference type="SUPFAM" id="SSF144232">
    <property type="entry name" value="HIT/MYND zinc finger-like"/>
    <property type="match status" value="1"/>
</dbReference>
<dbReference type="Gene3D" id="6.10.140.2220">
    <property type="match status" value="1"/>
</dbReference>
<sequence length="204" mass="22868">MPNPTCPTVIPILSATGEYKSPDTKTTTRTNFTDFSLRFQHAPDAHPAYTHLFVTHQHLAKLLIEHPAMRPNKEQTFCTPAKTHSRHLDPRDPYSSPMFSDVMGRTLQAKVLTVDETGQLDEMNASVGYRDDDGEFGDEIEKLANRLDVCSGGCAACGRDRRGGGRGMIVCARWKGEKYCEAEWKRERWKEHKKGCRSDVGAVA</sequence>
<evidence type="ECO:0000313" key="1">
    <source>
        <dbReference type="EMBL" id="KAF2821947.1"/>
    </source>
</evidence>
<dbReference type="Proteomes" id="UP000799424">
    <property type="component" value="Unassembled WGS sequence"/>
</dbReference>
<gene>
    <name evidence="1" type="ORF">CC86DRAFT_425506</name>
</gene>
<organism evidence="1 2">
    <name type="scientific">Ophiobolus disseminans</name>
    <dbReference type="NCBI Taxonomy" id="1469910"/>
    <lineage>
        <taxon>Eukaryota</taxon>
        <taxon>Fungi</taxon>
        <taxon>Dikarya</taxon>
        <taxon>Ascomycota</taxon>
        <taxon>Pezizomycotina</taxon>
        <taxon>Dothideomycetes</taxon>
        <taxon>Pleosporomycetidae</taxon>
        <taxon>Pleosporales</taxon>
        <taxon>Pleosporineae</taxon>
        <taxon>Phaeosphaeriaceae</taxon>
        <taxon>Ophiobolus</taxon>
    </lineage>
</organism>
<protein>
    <recommendedName>
        <fullName evidence="3">MYND-type zinc finger protein samB</fullName>
    </recommendedName>
</protein>
<reference evidence="1" key="1">
    <citation type="journal article" date="2020" name="Stud. Mycol.">
        <title>101 Dothideomycetes genomes: a test case for predicting lifestyles and emergence of pathogens.</title>
        <authorList>
            <person name="Haridas S."/>
            <person name="Albert R."/>
            <person name="Binder M."/>
            <person name="Bloem J."/>
            <person name="Labutti K."/>
            <person name="Salamov A."/>
            <person name="Andreopoulos B."/>
            <person name="Baker S."/>
            <person name="Barry K."/>
            <person name="Bills G."/>
            <person name="Bluhm B."/>
            <person name="Cannon C."/>
            <person name="Castanera R."/>
            <person name="Culley D."/>
            <person name="Daum C."/>
            <person name="Ezra D."/>
            <person name="Gonzalez J."/>
            <person name="Henrissat B."/>
            <person name="Kuo A."/>
            <person name="Liang C."/>
            <person name="Lipzen A."/>
            <person name="Lutzoni F."/>
            <person name="Magnuson J."/>
            <person name="Mondo S."/>
            <person name="Nolan M."/>
            <person name="Ohm R."/>
            <person name="Pangilinan J."/>
            <person name="Park H.-J."/>
            <person name="Ramirez L."/>
            <person name="Alfaro M."/>
            <person name="Sun H."/>
            <person name="Tritt A."/>
            <person name="Yoshinaga Y."/>
            <person name="Zwiers L.-H."/>
            <person name="Turgeon B."/>
            <person name="Goodwin S."/>
            <person name="Spatafora J."/>
            <person name="Crous P."/>
            <person name="Grigoriev I."/>
        </authorList>
    </citation>
    <scope>NUCLEOTIDE SEQUENCE</scope>
    <source>
        <strain evidence="1">CBS 113818</strain>
    </source>
</reference>
<dbReference type="AlphaFoldDB" id="A0A6A6ZNV9"/>
<name>A0A6A6ZNV9_9PLEO</name>
<proteinExistence type="predicted"/>
<evidence type="ECO:0008006" key="3">
    <source>
        <dbReference type="Google" id="ProtNLM"/>
    </source>
</evidence>
<evidence type="ECO:0000313" key="2">
    <source>
        <dbReference type="Proteomes" id="UP000799424"/>
    </source>
</evidence>
<accession>A0A6A6ZNV9</accession>
<dbReference type="OrthoDB" id="5282002at2759"/>